<keyword evidence="11" id="KW-0325">Glycoprotein</keyword>
<keyword evidence="6" id="KW-0812">Transmembrane</keyword>
<comment type="similarity">
    <text evidence="2">Belongs to the endopolyphosphatase PPN1 family.</text>
</comment>
<dbReference type="PANTHER" id="PTHR10340">
    <property type="entry name" value="SPHINGOMYELIN PHOSPHODIESTERASE"/>
    <property type="match status" value="1"/>
</dbReference>
<comment type="catalytic activity">
    <reaction evidence="12">
        <text>[phosphate](n+1) + n H2O = (n+1) phosphate + n H(+)</text>
        <dbReference type="Rhea" id="RHEA:22452"/>
        <dbReference type="Rhea" id="RHEA-COMP:14280"/>
        <dbReference type="ChEBI" id="CHEBI:15377"/>
        <dbReference type="ChEBI" id="CHEBI:15378"/>
        <dbReference type="ChEBI" id="CHEBI:16838"/>
        <dbReference type="ChEBI" id="CHEBI:43474"/>
        <dbReference type="EC" id="3.6.1.10"/>
    </reaction>
</comment>
<dbReference type="InterPro" id="IPR029052">
    <property type="entry name" value="Metallo-depent_PP-like"/>
</dbReference>
<dbReference type="EC" id="3.6.1.10" evidence="3 12"/>
<feature type="domain" description="Calcineurin-like phosphoesterase" evidence="14">
    <location>
        <begin position="69"/>
        <end position="322"/>
    </location>
</feature>
<dbReference type="GO" id="GO:0000324">
    <property type="term" value="C:fungal-type vacuole"/>
    <property type="evidence" value="ECO:0007669"/>
    <property type="project" value="TreeGrafter"/>
</dbReference>
<evidence type="ECO:0000259" key="14">
    <source>
        <dbReference type="Pfam" id="PF00149"/>
    </source>
</evidence>
<dbReference type="EMBL" id="CP014584">
    <property type="protein sequence ID" value="ANZ73184.1"/>
    <property type="molecule type" value="Genomic_DNA"/>
</dbReference>
<keyword evidence="16" id="KW-1185">Reference proteome</keyword>
<accession>A0A1B2J5C5</accession>
<dbReference type="CDD" id="cd00842">
    <property type="entry name" value="MPP_ASMase"/>
    <property type="match status" value="1"/>
</dbReference>
<evidence type="ECO:0000256" key="11">
    <source>
        <dbReference type="ARBA" id="ARBA00023180"/>
    </source>
</evidence>
<dbReference type="OrthoDB" id="348678at2759"/>
<keyword evidence="8" id="KW-0735">Signal-anchor</keyword>
<evidence type="ECO:0000256" key="8">
    <source>
        <dbReference type="ARBA" id="ARBA00022968"/>
    </source>
</evidence>
<dbReference type="Proteomes" id="UP000094565">
    <property type="component" value="Chromosome 1"/>
</dbReference>
<dbReference type="GO" id="GO:0008081">
    <property type="term" value="F:phosphoric diester hydrolase activity"/>
    <property type="evidence" value="ECO:0007669"/>
    <property type="project" value="TreeGrafter"/>
</dbReference>
<dbReference type="InterPro" id="IPR012358">
    <property type="entry name" value="EndopolyPtase_N1"/>
</dbReference>
<comment type="function">
    <text evidence="12">Catalyzes the hydrolysis of inorganic polyphosphate (polyP) chains of many hundreds of phosphate residues into shorter lengths.</text>
</comment>
<dbReference type="InterPro" id="IPR004843">
    <property type="entry name" value="Calcineurin-like_PHP"/>
</dbReference>
<name>A0A1B2J5C5_PICPA</name>
<dbReference type="AlphaFoldDB" id="A0A1B2J5C5"/>
<dbReference type="SUPFAM" id="SSF56300">
    <property type="entry name" value="Metallo-dependent phosphatases"/>
    <property type="match status" value="1"/>
</dbReference>
<evidence type="ECO:0000256" key="9">
    <source>
        <dbReference type="ARBA" id="ARBA00022989"/>
    </source>
</evidence>
<reference evidence="15 16" key="1">
    <citation type="submission" date="2016-02" db="EMBL/GenBank/DDBJ databases">
        <title>Comparative genomic and transcriptomic foundation for Pichia pastoris.</title>
        <authorList>
            <person name="Love K.R."/>
            <person name="Shah K.A."/>
            <person name="Whittaker C.A."/>
            <person name="Wu J."/>
            <person name="Bartlett M.C."/>
            <person name="Ma D."/>
            <person name="Leeson R.L."/>
            <person name="Priest M."/>
            <person name="Young S.K."/>
            <person name="Love J.C."/>
        </authorList>
    </citation>
    <scope>NUCLEOTIDE SEQUENCE [LARGE SCALE GENOMIC DNA]</scope>
    <source>
        <strain evidence="15 16">ATCC 28485</strain>
    </source>
</reference>
<evidence type="ECO:0000256" key="6">
    <source>
        <dbReference type="ARBA" id="ARBA00022692"/>
    </source>
</evidence>
<evidence type="ECO:0000256" key="1">
    <source>
        <dbReference type="ARBA" id="ARBA00004576"/>
    </source>
</evidence>
<evidence type="ECO:0000313" key="16">
    <source>
        <dbReference type="Proteomes" id="UP000094565"/>
    </source>
</evidence>
<dbReference type="GO" id="GO:0000298">
    <property type="term" value="F:endopolyphosphatase activity"/>
    <property type="evidence" value="ECO:0007669"/>
    <property type="project" value="UniProtKB-EC"/>
</dbReference>
<feature type="chain" id="PRO_5008539309" description="Endopolyphosphatase" evidence="13">
    <location>
        <begin position="23"/>
        <end position="608"/>
    </location>
</feature>
<dbReference type="InterPro" id="IPR041805">
    <property type="entry name" value="ASMase/PPN1_MPP"/>
</dbReference>
<protein>
    <recommendedName>
        <fullName evidence="4 12">Endopolyphosphatase</fullName>
        <ecNumber evidence="3 12">3.6.1.10</ecNumber>
    </recommendedName>
</protein>
<evidence type="ECO:0000256" key="13">
    <source>
        <dbReference type="SAM" id="SignalP"/>
    </source>
</evidence>
<keyword evidence="10 12" id="KW-0472">Membrane</keyword>
<dbReference type="Pfam" id="PF00149">
    <property type="entry name" value="Metallophos"/>
    <property type="match status" value="1"/>
</dbReference>
<dbReference type="GO" id="GO:0005774">
    <property type="term" value="C:vacuolar membrane"/>
    <property type="evidence" value="ECO:0007669"/>
    <property type="project" value="UniProtKB-SubCell"/>
</dbReference>
<evidence type="ECO:0000256" key="3">
    <source>
        <dbReference type="ARBA" id="ARBA00012459"/>
    </source>
</evidence>
<evidence type="ECO:0000256" key="7">
    <source>
        <dbReference type="ARBA" id="ARBA00022801"/>
    </source>
</evidence>
<evidence type="ECO:0000256" key="5">
    <source>
        <dbReference type="ARBA" id="ARBA00022554"/>
    </source>
</evidence>
<dbReference type="GO" id="GO:0004309">
    <property type="term" value="F:exopolyphosphatase activity"/>
    <property type="evidence" value="ECO:0007669"/>
    <property type="project" value="TreeGrafter"/>
</dbReference>
<organism evidence="15 16">
    <name type="scientific">Komagataella pastoris</name>
    <name type="common">Yeast</name>
    <name type="synonym">Pichia pastoris</name>
    <dbReference type="NCBI Taxonomy" id="4922"/>
    <lineage>
        <taxon>Eukaryota</taxon>
        <taxon>Fungi</taxon>
        <taxon>Dikarya</taxon>
        <taxon>Ascomycota</taxon>
        <taxon>Saccharomycotina</taxon>
        <taxon>Pichiomycetes</taxon>
        <taxon>Pichiales</taxon>
        <taxon>Pichiaceae</taxon>
        <taxon>Komagataella</taxon>
    </lineage>
</organism>
<keyword evidence="9" id="KW-1133">Transmembrane helix</keyword>
<keyword evidence="7 12" id="KW-0378">Hydrolase</keyword>
<dbReference type="Gene3D" id="3.60.21.10">
    <property type="match status" value="1"/>
</dbReference>
<dbReference type="PANTHER" id="PTHR10340:SF55">
    <property type="entry name" value="ENDOPOLYPHOSPHATASE"/>
    <property type="match status" value="1"/>
</dbReference>
<sequence length="608" mass="69683">MTVNMSHPLFIAIVSLVILLTAYENREFIFGSSEGNVEFDCSKNSDTLRQFGLSDQPSIKFQDKILHGRFLHITDLHPDGFYKVGSSYDSKCHGKVVKNKSQQNHTASRYGDALSGCDSPIELMQSTLDWVKDNLLDKIDFVVWTGDNVRHDNDRDHPRLESQIFEMNQVVADLIHSTFLTDKDKEDQENVIDNSSRDIKIIPSLGNNDVYPHNMFSPGPTLQIREFYKIWRNFVPEEQLHVFGRGAYFFVEVIKGKLAVLSFNTLYLYTANPLVDNCDSRKQPGYQLFRWLGVVLEEMRKRNMKIWLTGHVPPVPKNYDESCLRKYIIWTHEYRDVIIGGLYGHMNIDHWIPLDSEWAYDSLAAEVFPSESIPSDLYNGFPDLDVKDVDGVSHRYDGVPVGKVRYMNSVREDLYAQIAESNDSGIFSDRYSIAHVSTSVIPTYNPGIRVWEYNITGLVDEGEKRAENQRQPPWSTFFEDLEVEMAKGDEIDEFAFPMTDPSLPVKMPLNTPLGPAYVSQTFSPLRYVQLFANLSAINSGESAFQYELEYTTDDSPYEMNSLLVDDWIKLGRKLGASTDDQCPSQYKSLWKSFLSRAFVQTDYEDTGI</sequence>
<keyword evidence="5 12" id="KW-0926">Vacuole</keyword>
<dbReference type="GO" id="GO:0006798">
    <property type="term" value="P:polyphosphate catabolic process"/>
    <property type="evidence" value="ECO:0007669"/>
    <property type="project" value="TreeGrafter"/>
</dbReference>
<comment type="subcellular location">
    <subcellularLocation>
        <location evidence="1">Vacuole membrane</location>
        <topology evidence="1">Single-pass type II membrane protein</topology>
    </subcellularLocation>
</comment>
<gene>
    <name evidence="15" type="primary">PPN1</name>
    <name evidence="15" type="ORF">ATY40_BA7501058</name>
</gene>
<feature type="signal peptide" evidence="13">
    <location>
        <begin position="1"/>
        <end position="22"/>
    </location>
</feature>
<proteinExistence type="inferred from homology"/>
<evidence type="ECO:0000313" key="15">
    <source>
        <dbReference type="EMBL" id="ANZ73184.1"/>
    </source>
</evidence>
<keyword evidence="13" id="KW-0732">Signal</keyword>
<evidence type="ECO:0000256" key="2">
    <source>
        <dbReference type="ARBA" id="ARBA00010399"/>
    </source>
</evidence>
<evidence type="ECO:0000256" key="10">
    <source>
        <dbReference type="ARBA" id="ARBA00023136"/>
    </source>
</evidence>
<dbReference type="PIRSF" id="PIRSF027093">
    <property type="entry name" value="EndopolyPtase_N1"/>
    <property type="match status" value="1"/>
</dbReference>
<evidence type="ECO:0000256" key="12">
    <source>
        <dbReference type="PIRNR" id="PIRNR027093"/>
    </source>
</evidence>
<evidence type="ECO:0000256" key="4">
    <source>
        <dbReference type="ARBA" id="ARBA00014458"/>
    </source>
</evidence>